<reference evidence="9 10" key="1">
    <citation type="submission" date="2018-03" db="EMBL/GenBank/DDBJ databases">
        <authorList>
            <person name="Guldener U."/>
        </authorList>
    </citation>
    <scope>NUCLEOTIDE SEQUENCE [LARGE SCALE GENOMIC DNA]</scope>
    <source>
        <strain evidence="9 10">NBRC100155</strain>
    </source>
</reference>
<dbReference type="EMBL" id="OOIN01000012">
    <property type="protein sequence ID" value="SPO25935.1"/>
    <property type="molecule type" value="Genomic_DNA"/>
</dbReference>
<organism evidence="9 10">
    <name type="scientific">Ustilago trichophora</name>
    <dbReference type="NCBI Taxonomy" id="86804"/>
    <lineage>
        <taxon>Eukaryota</taxon>
        <taxon>Fungi</taxon>
        <taxon>Dikarya</taxon>
        <taxon>Basidiomycota</taxon>
        <taxon>Ustilaginomycotina</taxon>
        <taxon>Ustilaginomycetes</taxon>
        <taxon>Ustilaginales</taxon>
        <taxon>Ustilaginaceae</taxon>
        <taxon>Ustilago</taxon>
    </lineage>
</organism>
<evidence type="ECO:0000256" key="5">
    <source>
        <dbReference type="ARBA" id="ARBA00023242"/>
    </source>
</evidence>
<keyword evidence="5" id="KW-0539">Nucleus</keyword>
<feature type="region of interest" description="Disordered" evidence="7">
    <location>
        <begin position="524"/>
        <end position="568"/>
    </location>
</feature>
<evidence type="ECO:0000256" key="2">
    <source>
        <dbReference type="ARBA" id="ARBA00022833"/>
    </source>
</evidence>
<keyword evidence="6" id="KW-0863">Zinc-finger</keyword>
<dbReference type="SUPFAM" id="SSF57667">
    <property type="entry name" value="beta-beta-alpha zinc fingers"/>
    <property type="match status" value="1"/>
</dbReference>
<keyword evidence="1" id="KW-0479">Metal-binding</keyword>
<feature type="region of interest" description="Disordered" evidence="7">
    <location>
        <begin position="416"/>
        <end position="507"/>
    </location>
</feature>
<feature type="compositionally biased region" description="Polar residues" evidence="7">
    <location>
        <begin position="46"/>
        <end position="58"/>
    </location>
</feature>
<dbReference type="InterPro" id="IPR013087">
    <property type="entry name" value="Znf_C2H2_type"/>
</dbReference>
<feature type="compositionally biased region" description="Basic residues" evidence="7">
    <location>
        <begin position="188"/>
        <end position="199"/>
    </location>
</feature>
<dbReference type="Gene3D" id="3.30.160.60">
    <property type="entry name" value="Classic Zinc Finger"/>
    <property type="match status" value="1"/>
</dbReference>
<feature type="compositionally biased region" description="Low complexity" evidence="7">
    <location>
        <begin position="701"/>
        <end position="712"/>
    </location>
</feature>
<sequence>MLTTRTSTRQLESHNSTSSFDPTRLPPSSASSASHLVSPPQAKAAMTTTWPSAQQPSTTYIPDHQAFGHQDPAELTTAAARGGARRIGYVTRSTTGTLPRNISIPEQTMGPATLFANGTTAQNGGMLRKKRRRYGPKPEPPYTCFCGKVFKRHEHMLRHRATHDDGIKYECHICGKCFRRQDVMHRHTMTHTSRSRLQNKMRNTAGGTSSSAAAAAAGPSRKPAGEDNNSKVGSSSRKREQEHIHLGHPGMSQDMLEDPTLRVGLAEYPGTPSSSRHNEDHHIAAAQLYSACNGTRYSYPSYSINMQPGHGADMSEAGYARSDSLGVMADYHSRMGSSMSPPPPFFPLPAGGLAQNSFEGGQFSVALGRPHLGLSTTFAGSEYEYEPKANGHEAGHYAQSWHSGYAFAHGSVHMGASESEWSEQSPSGPSTHSFASPAWSQKAELTRRDGPGSISGGTPSGLSNRQLSMDPAARWHQHSHSHQQQQHYQQGSPLISGDAGLPSFHRSPAYEPRRRLSILHPQDCYSTSAQDGHGGKSDLHSESSGAGLGLFDQSHSQTHESGSLGFFPTPTFTNSSAVGGGGSERLPILHHSSPHVANGTLLSSPSHYLGAGMNSMHVSQGSSSQHSCSYAPESKPGFGSMLNGSEQFDTGSPLTEATGNASPQSHVFGSSGGGRDSMHPEAKEEASDPLLDPHLAGGKNGSYSSSSSTASANGGGQSSRRW</sequence>
<feature type="domain" description="C2H2-type" evidence="8">
    <location>
        <begin position="169"/>
        <end position="196"/>
    </location>
</feature>
<name>A0A5C3E769_9BASI</name>
<dbReference type="PROSITE" id="PS00028">
    <property type="entry name" value="ZINC_FINGER_C2H2_1"/>
    <property type="match status" value="1"/>
</dbReference>
<dbReference type="AlphaFoldDB" id="A0A5C3E769"/>
<gene>
    <name evidence="9" type="ORF">UTRI_03300</name>
</gene>
<evidence type="ECO:0000256" key="4">
    <source>
        <dbReference type="ARBA" id="ARBA00023163"/>
    </source>
</evidence>
<evidence type="ECO:0000256" key="3">
    <source>
        <dbReference type="ARBA" id="ARBA00023015"/>
    </source>
</evidence>
<feature type="region of interest" description="Disordered" evidence="7">
    <location>
        <begin position="613"/>
        <end position="722"/>
    </location>
</feature>
<evidence type="ECO:0000256" key="1">
    <source>
        <dbReference type="ARBA" id="ARBA00022723"/>
    </source>
</evidence>
<feature type="compositionally biased region" description="Polar residues" evidence="7">
    <location>
        <begin position="422"/>
        <end position="434"/>
    </location>
</feature>
<dbReference type="PANTHER" id="PTHR47660:SF2">
    <property type="entry name" value="TRANSCRIPTION FACTOR WITH C2H2 AND ZN(2)-CYS(6) DNA BINDING DOMAIN (EUROFUNG)"/>
    <property type="match status" value="1"/>
</dbReference>
<feature type="compositionally biased region" description="Basic and acidic residues" evidence="7">
    <location>
        <begin position="676"/>
        <end position="686"/>
    </location>
</feature>
<dbReference type="InterPro" id="IPR036236">
    <property type="entry name" value="Znf_C2H2_sf"/>
</dbReference>
<evidence type="ECO:0000259" key="8">
    <source>
        <dbReference type="PROSITE" id="PS50157"/>
    </source>
</evidence>
<evidence type="ECO:0000256" key="7">
    <source>
        <dbReference type="SAM" id="MobiDB-lite"/>
    </source>
</evidence>
<protein>
    <submittedName>
        <fullName evidence="9">Related to b-induced zinc finger protein</fullName>
    </submittedName>
</protein>
<keyword evidence="3" id="KW-0805">Transcription regulation</keyword>
<proteinExistence type="predicted"/>
<feature type="compositionally biased region" description="Low complexity" evidence="7">
    <location>
        <begin position="26"/>
        <end position="40"/>
    </location>
</feature>
<feature type="compositionally biased region" description="Polar residues" evidence="7">
    <location>
        <begin position="642"/>
        <end position="668"/>
    </location>
</feature>
<keyword evidence="10" id="KW-1185">Reference proteome</keyword>
<dbReference type="OrthoDB" id="8922241at2759"/>
<feature type="region of interest" description="Disordered" evidence="7">
    <location>
        <begin position="1"/>
        <end position="58"/>
    </location>
</feature>
<dbReference type="Proteomes" id="UP000324022">
    <property type="component" value="Unassembled WGS sequence"/>
</dbReference>
<feature type="compositionally biased region" description="Low complexity" evidence="7">
    <location>
        <begin position="204"/>
        <end position="218"/>
    </location>
</feature>
<dbReference type="GO" id="GO:0008270">
    <property type="term" value="F:zinc ion binding"/>
    <property type="evidence" value="ECO:0007669"/>
    <property type="project" value="UniProtKB-KW"/>
</dbReference>
<dbReference type="SMART" id="SM00355">
    <property type="entry name" value="ZnF_C2H2"/>
    <property type="match status" value="2"/>
</dbReference>
<accession>A0A5C3E769</accession>
<feature type="compositionally biased region" description="Polar residues" evidence="7">
    <location>
        <begin position="1"/>
        <end position="21"/>
    </location>
</feature>
<feature type="compositionally biased region" description="Gly residues" evidence="7">
    <location>
        <begin position="713"/>
        <end position="722"/>
    </location>
</feature>
<evidence type="ECO:0000313" key="9">
    <source>
        <dbReference type="EMBL" id="SPO25935.1"/>
    </source>
</evidence>
<dbReference type="PROSITE" id="PS50157">
    <property type="entry name" value="ZINC_FINGER_C2H2_2"/>
    <property type="match status" value="1"/>
</dbReference>
<evidence type="ECO:0000256" key="6">
    <source>
        <dbReference type="PROSITE-ProRule" id="PRU00042"/>
    </source>
</evidence>
<evidence type="ECO:0000313" key="10">
    <source>
        <dbReference type="Proteomes" id="UP000324022"/>
    </source>
</evidence>
<keyword evidence="4" id="KW-0804">Transcription</keyword>
<dbReference type="PANTHER" id="PTHR47660">
    <property type="entry name" value="TRANSCRIPTION FACTOR WITH C2H2 AND ZN(2)-CYS(6) DNA BINDING DOMAIN (EUROFUNG)-RELATED-RELATED"/>
    <property type="match status" value="1"/>
</dbReference>
<feature type="region of interest" description="Disordered" evidence="7">
    <location>
        <begin position="188"/>
        <end position="241"/>
    </location>
</feature>
<keyword evidence="2" id="KW-0862">Zinc</keyword>
<feature type="compositionally biased region" description="Low complexity" evidence="7">
    <location>
        <begin position="615"/>
        <end position="629"/>
    </location>
</feature>